<evidence type="ECO:0000259" key="6">
    <source>
        <dbReference type="PROSITE" id="PS50048"/>
    </source>
</evidence>
<dbReference type="Pfam" id="PF00172">
    <property type="entry name" value="Zn_clus"/>
    <property type="match status" value="1"/>
</dbReference>
<dbReference type="InterPro" id="IPR001138">
    <property type="entry name" value="Zn2Cys6_DnaBD"/>
</dbReference>
<dbReference type="InterPro" id="IPR036864">
    <property type="entry name" value="Zn2-C6_fun-type_DNA-bd_sf"/>
</dbReference>
<feature type="domain" description="Zn(2)-C6 fungal-type" evidence="6">
    <location>
        <begin position="10"/>
        <end position="39"/>
    </location>
</feature>
<dbReference type="CDD" id="cd00067">
    <property type="entry name" value="GAL4"/>
    <property type="match status" value="1"/>
</dbReference>
<protein>
    <recommendedName>
        <fullName evidence="6">Zn(2)-C6 fungal-type domain-containing protein</fullName>
    </recommendedName>
</protein>
<dbReference type="EMBL" id="KN847317">
    <property type="protein sequence ID" value="KIW59776.1"/>
    <property type="molecule type" value="Genomic_DNA"/>
</dbReference>
<dbReference type="Gene3D" id="4.10.240.10">
    <property type="entry name" value="Zn(2)-C6 fungal-type DNA-binding domain"/>
    <property type="match status" value="1"/>
</dbReference>
<evidence type="ECO:0000313" key="8">
    <source>
        <dbReference type="Proteomes" id="UP000054342"/>
    </source>
</evidence>
<sequence length="567" mass="63550">MMRRAAVSKACDACRRRKVKCSLSQPCAPCQDAGLQCTFLTIRQRKGRKGASAHVINAIRNSQQTSSLDEAESLPDPLPSHATSTIAGRLPQHSADDDIGQTLDSFSEDLHDIAPTERPLNSFPFPFDSLNYTSPTFSLLPDTHTSPQHDNVPTKRFARTQSLLQPRVIDVCAEFFLSELSSTVPIVTPDLIRQATAAAANDDEAYCLVCSFCAFVLLQTDELSRDQLVQAGIQQEPRVYGQTLLTEALSVRGHLDLLALPSLRTVFLTFFIYGCHSALGKHRQAWYFLREATTFYTTATMDLAEEDVDEAFHRLFWLLLVSERSHAIRRRRPITLQITPQSPSLEDLAKNSPHLVGFRCLAELFKPIDDYFISLWNRASTNCSPHFLVESEQNIRRGVATSLDIVDTQLANIRVSQQWLRVIVWQLCTMLGYLSSDAAHESLTFRYPLKIAQDLAISTWKLPLHSMQMHGIGLTEKVFDIACTLIDVISCIPTEDIKSNGFEIGPEDNLKHFFSLIARLPGGRDKYLPLLVTKVDQMLPAMTAPLARHIHVPLNKQAPAYIEYETG</sequence>
<dbReference type="SMART" id="SM00066">
    <property type="entry name" value="GAL4"/>
    <property type="match status" value="1"/>
</dbReference>
<dbReference type="Proteomes" id="UP000054342">
    <property type="component" value="Unassembled WGS sequence"/>
</dbReference>
<dbReference type="PROSITE" id="PS00463">
    <property type="entry name" value="ZN2_CY6_FUNGAL_1"/>
    <property type="match status" value="1"/>
</dbReference>
<dbReference type="CDD" id="cd12148">
    <property type="entry name" value="fungal_TF_MHR"/>
    <property type="match status" value="1"/>
</dbReference>
<accession>A0A0D2C4G5</accession>
<evidence type="ECO:0000256" key="5">
    <source>
        <dbReference type="SAM" id="MobiDB-lite"/>
    </source>
</evidence>
<evidence type="ECO:0000256" key="2">
    <source>
        <dbReference type="ARBA" id="ARBA00023125"/>
    </source>
</evidence>
<dbReference type="GO" id="GO:0008270">
    <property type="term" value="F:zinc ion binding"/>
    <property type="evidence" value="ECO:0007669"/>
    <property type="project" value="InterPro"/>
</dbReference>
<dbReference type="GO" id="GO:0003677">
    <property type="term" value="F:DNA binding"/>
    <property type="evidence" value="ECO:0007669"/>
    <property type="project" value="UniProtKB-KW"/>
</dbReference>
<keyword evidence="8" id="KW-1185">Reference proteome</keyword>
<name>A0A0D2C4G5_9EURO</name>
<dbReference type="HOGENOM" id="CLU_016574_3_1_1"/>
<dbReference type="OrthoDB" id="4132249at2759"/>
<evidence type="ECO:0000256" key="3">
    <source>
        <dbReference type="ARBA" id="ARBA00023163"/>
    </source>
</evidence>
<organism evidence="7 8">
    <name type="scientific">Exophiala xenobiotica</name>
    <dbReference type="NCBI Taxonomy" id="348802"/>
    <lineage>
        <taxon>Eukaryota</taxon>
        <taxon>Fungi</taxon>
        <taxon>Dikarya</taxon>
        <taxon>Ascomycota</taxon>
        <taxon>Pezizomycotina</taxon>
        <taxon>Eurotiomycetes</taxon>
        <taxon>Chaetothyriomycetidae</taxon>
        <taxon>Chaetothyriales</taxon>
        <taxon>Herpotrichiellaceae</taxon>
        <taxon>Exophiala</taxon>
    </lineage>
</organism>
<keyword evidence="3" id="KW-0804">Transcription</keyword>
<reference evidence="7 8" key="1">
    <citation type="submission" date="2015-01" db="EMBL/GenBank/DDBJ databases">
        <title>The Genome Sequence of Exophiala xenobiotica CBS118157.</title>
        <authorList>
            <consortium name="The Broad Institute Genomics Platform"/>
            <person name="Cuomo C."/>
            <person name="de Hoog S."/>
            <person name="Gorbushina A."/>
            <person name="Stielow B."/>
            <person name="Teixiera M."/>
            <person name="Abouelleil A."/>
            <person name="Chapman S.B."/>
            <person name="Priest M."/>
            <person name="Young S.K."/>
            <person name="Wortman J."/>
            <person name="Nusbaum C."/>
            <person name="Birren B."/>
        </authorList>
    </citation>
    <scope>NUCLEOTIDE SEQUENCE [LARGE SCALE GENOMIC DNA]</scope>
    <source>
        <strain evidence="7 8">CBS 118157</strain>
    </source>
</reference>
<keyword evidence="2" id="KW-0238">DNA-binding</keyword>
<dbReference type="PANTHER" id="PTHR31668:SF20">
    <property type="entry name" value="ZN(II)2CYS6 TRANSCRIPTION FACTOR (EUROFUNG)"/>
    <property type="match status" value="1"/>
</dbReference>
<evidence type="ECO:0000313" key="7">
    <source>
        <dbReference type="EMBL" id="KIW59776.1"/>
    </source>
</evidence>
<dbReference type="RefSeq" id="XP_013320360.1">
    <property type="nucleotide sequence ID" value="XM_013464906.1"/>
</dbReference>
<evidence type="ECO:0000256" key="4">
    <source>
        <dbReference type="ARBA" id="ARBA00023242"/>
    </source>
</evidence>
<dbReference type="AlphaFoldDB" id="A0A0D2C4G5"/>
<dbReference type="PANTHER" id="PTHR31668">
    <property type="entry name" value="GLUCOSE TRANSPORT TRANSCRIPTION REGULATOR RGT1-RELATED-RELATED"/>
    <property type="match status" value="1"/>
</dbReference>
<dbReference type="SUPFAM" id="SSF57701">
    <property type="entry name" value="Zn2/Cys6 DNA-binding domain"/>
    <property type="match status" value="1"/>
</dbReference>
<dbReference type="GeneID" id="25321951"/>
<keyword evidence="4" id="KW-0539">Nucleus</keyword>
<evidence type="ECO:0000256" key="1">
    <source>
        <dbReference type="ARBA" id="ARBA00023015"/>
    </source>
</evidence>
<feature type="region of interest" description="Disordered" evidence="5">
    <location>
        <begin position="63"/>
        <end position="85"/>
    </location>
</feature>
<gene>
    <name evidence="7" type="ORF">PV05_00043</name>
</gene>
<dbReference type="InterPro" id="IPR050797">
    <property type="entry name" value="Carb_Metab_Trans_Reg"/>
</dbReference>
<keyword evidence="1" id="KW-0805">Transcription regulation</keyword>
<proteinExistence type="predicted"/>
<dbReference type="GO" id="GO:0000981">
    <property type="term" value="F:DNA-binding transcription factor activity, RNA polymerase II-specific"/>
    <property type="evidence" value="ECO:0007669"/>
    <property type="project" value="InterPro"/>
</dbReference>
<dbReference type="PROSITE" id="PS50048">
    <property type="entry name" value="ZN2_CY6_FUNGAL_2"/>
    <property type="match status" value="1"/>
</dbReference>
<dbReference type="STRING" id="348802.A0A0D2C4G5"/>